<accession>R9P7T8</accession>
<feature type="domain" description="Rhodanese" evidence="1">
    <location>
        <begin position="95"/>
        <end position="205"/>
    </location>
</feature>
<dbReference type="GO" id="GO:0005737">
    <property type="term" value="C:cytoplasm"/>
    <property type="evidence" value="ECO:0007669"/>
    <property type="project" value="TreeGrafter"/>
</dbReference>
<dbReference type="InterPro" id="IPR001763">
    <property type="entry name" value="Rhodanese-like_dom"/>
</dbReference>
<dbReference type="Pfam" id="PF00581">
    <property type="entry name" value="Rhodanese"/>
    <property type="match status" value="1"/>
</dbReference>
<proteinExistence type="predicted"/>
<dbReference type="SMART" id="SM00450">
    <property type="entry name" value="RHOD"/>
    <property type="match status" value="1"/>
</dbReference>
<reference evidence="3" key="1">
    <citation type="journal article" date="2013" name="Genome Announc.">
        <title>Draft genome sequence of the basidiomycetous yeast-like fungus Pseudozyma hubeiensis SY62, which produces an abundant amount of the biosurfactant mannosylerythritol lipids.</title>
        <authorList>
            <person name="Konishi M."/>
            <person name="Hatada Y."/>
            <person name="Horiuchi J."/>
        </authorList>
    </citation>
    <scope>NUCLEOTIDE SEQUENCE [LARGE SCALE GENOMIC DNA]</scope>
    <source>
        <strain evidence="3">SY62</strain>
    </source>
</reference>
<keyword evidence="3" id="KW-1185">Reference proteome</keyword>
<evidence type="ECO:0000313" key="2">
    <source>
        <dbReference type="EMBL" id="GAC97389.1"/>
    </source>
</evidence>
<dbReference type="GO" id="GO:0005634">
    <property type="term" value="C:nucleus"/>
    <property type="evidence" value="ECO:0007669"/>
    <property type="project" value="TreeGrafter"/>
</dbReference>
<dbReference type="RefSeq" id="XP_012190976.1">
    <property type="nucleotide sequence ID" value="XM_012335586.1"/>
</dbReference>
<dbReference type="HOGENOM" id="CLU_107716_1_1_1"/>
<dbReference type="AlphaFoldDB" id="R9P7T8"/>
<gene>
    <name evidence="2" type="ORF">PHSY_004974</name>
</gene>
<organism evidence="2 3">
    <name type="scientific">Pseudozyma hubeiensis (strain SY62)</name>
    <name type="common">Yeast</name>
    <dbReference type="NCBI Taxonomy" id="1305764"/>
    <lineage>
        <taxon>Eukaryota</taxon>
        <taxon>Fungi</taxon>
        <taxon>Dikarya</taxon>
        <taxon>Basidiomycota</taxon>
        <taxon>Ustilaginomycotina</taxon>
        <taxon>Ustilaginomycetes</taxon>
        <taxon>Ustilaginales</taxon>
        <taxon>Ustilaginaceae</taxon>
        <taxon>Pseudozyma</taxon>
    </lineage>
</organism>
<dbReference type="PANTHER" id="PTHR10828:SF38">
    <property type="entry name" value="ARSENICAL-RESISTANCE PROTEIN 2-RELATED"/>
    <property type="match status" value="1"/>
</dbReference>
<dbReference type="GO" id="GO:0004725">
    <property type="term" value="F:protein tyrosine phosphatase activity"/>
    <property type="evidence" value="ECO:0007669"/>
    <property type="project" value="TreeGrafter"/>
</dbReference>
<dbReference type="eggNOG" id="KOG3772">
    <property type="taxonomic scope" value="Eukaryota"/>
</dbReference>
<evidence type="ECO:0000259" key="1">
    <source>
        <dbReference type="PROSITE" id="PS50206"/>
    </source>
</evidence>
<dbReference type="EMBL" id="DF238809">
    <property type="protein sequence ID" value="GAC97389.1"/>
    <property type="molecule type" value="Genomic_DNA"/>
</dbReference>
<dbReference type="InterPro" id="IPR036873">
    <property type="entry name" value="Rhodanese-like_dom_sf"/>
</dbReference>
<protein>
    <recommendedName>
        <fullName evidence="1">Rhodanese domain-containing protein</fullName>
    </recommendedName>
</protein>
<sequence>MAAVSRTRRTSSLLSYRFCTSLFCPLARSYSQTTPDSEIQQARIERLKALRRKFSIPPPPSHLSATPRMSYQPLYKYIDRDSLADQVRKHGSDPSQRQVAIVDVRDDDFEGGNIFNAQNHPSSTFPDKVQDLVYGPLKDYKQVIFHCHLSQQRGPKAAGQYAQARQAAIDSGKLPKEEADKQQQEVLVLRGGFSEFQDKYKKDAAVVEKYDASAWEFRN</sequence>
<dbReference type="PROSITE" id="PS50206">
    <property type="entry name" value="RHODANESE_3"/>
    <property type="match status" value="1"/>
</dbReference>
<dbReference type="GeneID" id="24110255"/>
<dbReference type="Proteomes" id="UP000014071">
    <property type="component" value="Unassembled WGS sequence"/>
</dbReference>
<name>R9P7T8_PSEHS</name>
<dbReference type="FunFam" id="3.40.250.10:FF:000063">
    <property type="entry name" value="Unplaced genomic scaffold supercont1.113, whole genome shotgun sequence"/>
    <property type="match status" value="1"/>
</dbReference>
<dbReference type="Gene3D" id="3.40.250.10">
    <property type="entry name" value="Rhodanese-like domain"/>
    <property type="match status" value="1"/>
</dbReference>
<dbReference type="SUPFAM" id="SSF52821">
    <property type="entry name" value="Rhodanese/Cell cycle control phosphatase"/>
    <property type="match status" value="1"/>
</dbReference>
<evidence type="ECO:0000313" key="3">
    <source>
        <dbReference type="Proteomes" id="UP000014071"/>
    </source>
</evidence>
<dbReference type="STRING" id="1305764.R9P7T8"/>
<dbReference type="PANTHER" id="PTHR10828">
    <property type="entry name" value="M-PHASE INDUCER PHOSPHATASE DUAL SPECIFICITY PHOSPHATASE CDC25"/>
    <property type="match status" value="1"/>
</dbReference>
<dbReference type="OrthoDB" id="102559at2759"/>